<reference evidence="1 2" key="1">
    <citation type="submission" date="2020-04" db="EMBL/GenBank/DDBJ databases">
        <authorList>
            <person name="De Canck E."/>
        </authorList>
    </citation>
    <scope>NUCLEOTIDE SEQUENCE [LARGE SCALE GENOMIC DNA]</scope>
    <source>
        <strain evidence="1 2">LMG 3441</strain>
    </source>
</reference>
<accession>A0A6S7AZD7</accession>
<sequence length="49" mass="5516">MNHDFIRLANDMRRAHVLGLSYRLPAMTVRDLATLIAAMQDAPVTAQLH</sequence>
<dbReference type="RefSeq" id="WP_164741215.1">
    <property type="nucleotide sequence ID" value="NZ_CADIJQ010000018.1"/>
</dbReference>
<evidence type="ECO:0000313" key="1">
    <source>
        <dbReference type="EMBL" id="CAB3743683.1"/>
    </source>
</evidence>
<gene>
    <name evidence="1" type="ORF">LMG3441_06030</name>
</gene>
<dbReference type="AlphaFoldDB" id="A0A6S7AZD7"/>
<protein>
    <submittedName>
        <fullName evidence="1">Uncharacterized protein</fullName>
    </submittedName>
</protein>
<dbReference type="EMBL" id="CADIJQ010000018">
    <property type="protein sequence ID" value="CAB3743683.1"/>
    <property type="molecule type" value="Genomic_DNA"/>
</dbReference>
<name>A0A6S7AZD7_9BURK</name>
<keyword evidence="2" id="KW-1185">Reference proteome</keyword>
<proteinExistence type="predicted"/>
<evidence type="ECO:0000313" key="2">
    <source>
        <dbReference type="Proteomes" id="UP000494269"/>
    </source>
</evidence>
<dbReference type="Proteomes" id="UP000494269">
    <property type="component" value="Unassembled WGS sequence"/>
</dbReference>
<organism evidence="1 2">
    <name type="scientific">Achromobacter kerstersii</name>
    <dbReference type="NCBI Taxonomy" id="1353890"/>
    <lineage>
        <taxon>Bacteria</taxon>
        <taxon>Pseudomonadati</taxon>
        <taxon>Pseudomonadota</taxon>
        <taxon>Betaproteobacteria</taxon>
        <taxon>Burkholderiales</taxon>
        <taxon>Alcaligenaceae</taxon>
        <taxon>Achromobacter</taxon>
    </lineage>
</organism>